<evidence type="ECO:0000259" key="12">
    <source>
        <dbReference type="SMART" id="SM00093"/>
    </source>
</evidence>
<comment type="similarity">
    <text evidence="2">Belongs to the serpin family. Ov-serpin subfamily.</text>
</comment>
<dbReference type="GO" id="GO:0004867">
    <property type="term" value="F:serine-type endopeptidase inhibitor activity"/>
    <property type="evidence" value="ECO:0007669"/>
    <property type="project" value="UniProtKB-KW"/>
</dbReference>
<dbReference type="InterPro" id="IPR023796">
    <property type="entry name" value="Serpin_dom"/>
</dbReference>
<dbReference type="InterPro" id="IPR042178">
    <property type="entry name" value="Serpin_sf_1"/>
</dbReference>
<sequence length="374" mass="42227">KSARLSAANTQFSLNLFKKISGGNTSGNVFYSPISISSALAMVSLGAKGETAAQMLKDQIHSSFNKLMSELKKLGAPYVLSLANRLYGEQSYQFVEKFLNDAKKYYEAGLEEVDFKKKSEAARVDINKWVEKNTQEKIKNLLPRESVNDATKLVLVNAIYFKANWEKKFPKEATRDGQFKLNKTQTKPVKMMRQKSKFPLAFIPEMNSQVLELPYVGNNLSMLIILPNEIQDETTGLQKLEKALTYEKLMEWTKPSKMFQEQVQISLPKFKMAETYGMVQFLISMGMEDAFDLQKVNLSGMSPNNDLVVSKVIHKAFVEVNEEGTEAAAATGIVIETTSMPLDPKTFIADHPFLFFIRHNPSNSILFYGRFCSP</sequence>
<evidence type="ECO:0000313" key="14">
    <source>
        <dbReference type="Proteomes" id="UP000472260"/>
    </source>
</evidence>
<keyword evidence="14" id="KW-1185">Reference proteome</keyword>
<dbReference type="InterPro" id="IPR023795">
    <property type="entry name" value="Serpin_CS"/>
</dbReference>
<reference evidence="13" key="2">
    <citation type="submission" date="2025-09" db="UniProtKB">
        <authorList>
            <consortium name="Ensembl"/>
        </authorList>
    </citation>
    <scope>IDENTIFICATION</scope>
</reference>
<dbReference type="Gene3D" id="2.30.39.10">
    <property type="entry name" value="Alpha-1-antitrypsin, domain 1"/>
    <property type="match status" value="1"/>
</dbReference>
<gene>
    <name evidence="13" type="primary">LOC107671450</name>
</gene>
<dbReference type="InterPro" id="IPR000240">
    <property type="entry name" value="Serpin_B9/Maspin"/>
</dbReference>
<evidence type="ECO:0000256" key="8">
    <source>
        <dbReference type="ARBA" id="ARBA00039202"/>
    </source>
</evidence>
<dbReference type="AlphaFoldDB" id="A0A671S5E9"/>
<reference evidence="13" key="1">
    <citation type="submission" date="2025-08" db="UniProtKB">
        <authorList>
            <consortium name="Ensembl"/>
        </authorList>
    </citation>
    <scope>IDENTIFICATION</scope>
</reference>
<keyword evidence="5" id="KW-0722">Serine protease inhibitor</keyword>
<dbReference type="PANTHER" id="PTHR11461:SF204">
    <property type="entry name" value="SERPIN B6"/>
    <property type="match status" value="1"/>
</dbReference>
<dbReference type="CDD" id="cd19956">
    <property type="entry name" value="serpinB"/>
    <property type="match status" value="1"/>
</dbReference>
<keyword evidence="6" id="KW-0007">Acetylation</keyword>
<dbReference type="Gene3D" id="3.30.497.10">
    <property type="entry name" value="Antithrombin, subunit I, domain 2"/>
    <property type="match status" value="1"/>
</dbReference>
<proteinExistence type="inferred from homology"/>
<dbReference type="Proteomes" id="UP000472260">
    <property type="component" value="Unassembled WGS sequence"/>
</dbReference>
<keyword evidence="4" id="KW-0646">Protease inhibitor</keyword>
<dbReference type="FunFam" id="2.10.310.10:FF:000001">
    <property type="entry name" value="Serpin family A member 1"/>
    <property type="match status" value="1"/>
</dbReference>
<dbReference type="InterPro" id="IPR000215">
    <property type="entry name" value="Serpin_fam"/>
</dbReference>
<evidence type="ECO:0000256" key="4">
    <source>
        <dbReference type="ARBA" id="ARBA00022690"/>
    </source>
</evidence>
<dbReference type="PANTHER" id="PTHR11461">
    <property type="entry name" value="SERINE PROTEASE INHIBITOR, SERPIN"/>
    <property type="match status" value="1"/>
</dbReference>
<comment type="function">
    <text evidence="9">Regulates the activity of the neutrophil proteases.</text>
</comment>
<dbReference type="Pfam" id="PF00079">
    <property type="entry name" value="Serpin"/>
    <property type="match status" value="1"/>
</dbReference>
<dbReference type="PRINTS" id="PR00676">
    <property type="entry name" value="MASPIN"/>
</dbReference>
<dbReference type="SUPFAM" id="SSF56574">
    <property type="entry name" value="Serpins"/>
    <property type="match status" value="1"/>
</dbReference>
<dbReference type="FunFam" id="3.30.497.10:FF:000001">
    <property type="entry name" value="Serine protease inhibitor"/>
    <property type="match status" value="1"/>
</dbReference>
<dbReference type="SMART" id="SM00093">
    <property type="entry name" value="SERPIN"/>
    <property type="match status" value="1"/>
</dbReference>
<evidence type="ECO:0000256" key="11">
    <source>
        <dbReference type="ARBA" id="ARBA00079383"/>
    </source>
</evidence>
<name>A0A671S5E9_9TELE</name>
<feature type="domain" description="Serpin" evidence="12">
    <location>
        <begin position="14"/>
        <end position="374"/>
    </location>
</feature>
<evidence type="ECO:0000256" key="5">
    <source>
        <dbReference type="ARBA" id="ARBA00022900"/>
    </source>
</evidence>
<evidence type="ECO:0000256" key="3">
    <source>
        <dbReference type="ARBA" id="ARBA00022490"/>
    </source>
</evidence>
<dbReference type="GO" id="GO:0005615">
    <property type="term" value="C:extracellular space"/>
    <property type="evidence" value="ECO:0007669"/>
    <property type="project" value="InterPro"/>
</dbReference>
<evidence type="ECO:0000313" key="13">
    <source>
        <dbReference type="Ensembl" id="ENSSANP00000091272.1"/>
    </source>
</evidence>
<dbReference type="GO" id="GO:0005737">
    <property type="term" value="C:cytoplasm"/>
    <property type="evidence" value="ECO:0007669"/>
    <property type="project" value="UniProtKB-SubCell"/>
</dbReference>
<dbReference type="FunFam" id="2.30.39.10:FF:000014">
    <property type="entry name" value="Serpin family B member 9"/>
    <property type="match status" value="1"/>
</dbReference>
<dbReference type="Ensembl" id="ENSSANT00000096973.1">
    <property type="protein sequence ID" value="ENSSANP00000091272.1"/>
    <property type="gene ID" value="ENSSANG00000045020.1"/>
</dbReference>
<organism evidence="13 14">
    <name type="scientific">Sinocyclocheilus anshuiensis</name>
    <dbReference type="NCBI Taxonomy" id="1608454"/>
    <lineage>
        <taxon>Eukaryota</taxon>
        <taxon>Metazoa</taxon>
        <taxon>Chordata</taxon>
        <taxon>Craniata</taxon>
        <taxon>Vertebrata</taxon>
        <taxon>Euteleostomi</taxon>
        <taxon>Actinopterygii</taxon>
        <taxon>Neopterygii</taxon>
        <taxon>Teleostei</taxon>
        <taxon>Ostariophysi</taxon>
        <taxon>Cypriniformes</taxon>
        <taxon>Cyprinidae</taxon>
        <taxon>Cyprininae</taxon>
        <taxon>Sinocyclocheilus</taxon>
    </lineage>
</organism>
<accession>A0A671S5E9</accession>
<evidence type="ECO:0000256" key="7">
    <source>
        <dbReference type="ARBA" id="ARBA00038828"/>
    </source>
</evidence>
<evidence type="ECO:0000256" key="1">
    <source>
        <dbReference type="ARBA" id="ARBA00004496"/>
    </source>
</evidence>
<dbReference type="InterPro" id="IPR042185">
    <property type="entry name" value="Serpin_sf_2"/>
</dbReference>
<dbReference type="PROSITE" id="PS00284">
    <property type="entry name" value="SERPIN"/>
    <property type="match status" value="1"/>
</dbReference>
<evidence type="ECO:0000256" key="6">
    <source>
        <dbReference type="ARBA" id="ARBA00022990"/>
    </source>
</evidence>
<evidence type="ECO:0000256" key="10">
    <source>
        <dbReference type="ARBA" id="ARBA00073281"/>
    </source>
</evidence>
<protein>
    <recommendedName>
        <fullName evidence="10">Leukocyte elastase inhibitor</fullName>
    </recommendedName>
    <alternativeName>
        <fullName evidence="11">Serpin B1</fullName>
    </alternativeName>
    <alternativeName>
        <fullName evidence="8">Serpin B6</fullName>
    </alternativeName>
</protein>
<comment type="subunit">
    <text evidence="7">Forms a complex with the monomeric form of beta-tryptase.</text>
</comment>
<keyword evidence="3" id="KW-0963">Cytoplasm</keyword>
<evidence type="ECO:0000256" key="2">
    <source>
        <dbReference type="ARBA" id="ARBA00006426"/>
    </source>
</evidence>
<evidence type="ECO:0000256" key="9">
    <source>
        <dbReference type="ARBA" id="ARBA00059846"/>
    </source>
</evidence>
<dbReference type="InterPro" id="IPR036186">
    <property type="entry name" value="Serpin_sf"/>
</dbReference>
<comment type="subcellular location">
    <subcellularLocation>
        <location evidence="1">Cytoplasm</location>
    </subcellularLocation>
</comment>